<dbReference type="PANTHER" id="PTHR26379:SF215">
    <property type="entry name" value="BTB DOMAIN-CONTAINING PROTEIN"/>
    <property type="match status" value="1"/>
</dbReference>
<name>A0A8T0MSL5_PANVG</name>
<dbReference type="AlphaFoldDB" id="A0A8T0MSL5"/>
<organism evidence="5 6">
    <name type="scientific">Panicum virgatum</name>
    <name type="common">Blackwell switchgrass</name>
    <dbReference type="NCBI Taxonomy" id="38727"/>
    <lineage>
        <taxon>Eukaryota</taxon>
        <taxon>Viridiplantae</taxon>
        <taxon>Streptophyta</taxon>
        <taxon>Embryophyta</taxon>
        <taxon>Tracheophyta</taxon>
        <taxon>Spermatophyta</taxon>
        <taxon>Magnoliopsida</taxon>
        <taxon>Liliopsida</taxon>
        <taxon>Poales</taxon>
        <taxon>Poaceae</taxon>
        <taxon>PACMAD clade</taxon>
        <taxon>Panicoideae</taxon>
        <taxon>Panicodae</taxon>
        <taxon>Paniceae</taxon>
        <taxon>Panicinae</taxon>
        <taxon>Panicum</taxon>
        <taxon>Panicum sect. Hiantes</taxon>
    </lineage>
</organism>
<dbReference type="InterPro" id="IPR002083">
    <property type="entry name" value="MATH/TRAF_dom"/>
</dbReference>
<dbReference type="InterPro" id="IPR008974">
    <property type="entry name" value="TRAF-like"/>
</dbReference>
<evidence type="ECO:0000259" key="3">
    <source>
        <dbReference type="PROSITE" id="PS50097"/>
    </source>
</evidence>
<reference evidence="5" key="1">
    <citation type="submission" date="2020-05" db="EMBL/GenBank/DDBJ databases">
        <title>WGS assembly of Panicum virgatum.</title>
        <authorList>
            <person name="Lovell J.T."/>
            <person name="Jenkins J."/>
            <person name="Shu S."/>
            <person name="Juenger T.E."/>
            <person name="Schmutz J."/>
        </authorList>
    </citation>
    <scope>NUCLEOTIDE SEQUENCE</scope>
    <source>
        <strain evidence="5">AP13</strain>
    </source>
</reference>
<dbReference type="Gene3D" id="2.60.210.10">
    <property type="entry name" value="Apoptosis, Tumor Necrosis Factor Receptor Associated Protein 2, Chain A"/>
    <property type="match status" value="1"/>
</dbReference>
<dbReference type="SUPFAM" id="SSF54695">
    <property type="entry name" value="POZ domain"/>
    <property type="match status" value="1"/>
</dbReference>
<evidence type="ECO:0000313" key="5">
    <source>
        <dbReference type="EMBL" id="KAG2538034.1"/>
    </source>
</evidence>
<dbReference type="Gene3D" id="3.30.710.10">
    <property type="entry name" value="Potassium Channel Kv1.1, Chain A"/>
    <property type="match status" value="1"/>
</dbReference>
<feature type="domain" description="BTB" evidence="3">
    <location>
        <begin position="239"/>
        <end position="309"/>
    </location>
</feature>
<dbReference type="Gene3D" id="1.25.40.420">
    <property type="match status" value="1"/>
</dbReference>
<dbReference type="PROSITE" id="PS50097">
    <property type="entry name" value="BTB"/>
    <property type="match status" value="1"/>
</dbReference>
<evidence type="ECO:0000259" key="4">
    <source>
        <dbReference type="PROSITE" id="PS50144"/>
    </source>
</evidence>
<comment type="caution">
    <text evidence="5">The sequence shown here is derived from an EMBL/GenBank/DDBJ whole genome shotgun (WGS) entry which is preliminary data.</text>
</comment>
<dbReference type="SUPFAM" id="SSF49599">
    <property type="entry name" value="TRAF domain-like"/>
    <property type="match status" value="1"/>
</dbReference>
<dbReference type="InterPro" id="IPR000210">
    <property type="entry name" value="BTB/POZ_dom"/>
</dbReference>
<comment type="pathway">
    <text evidence="1">Protein modification; protein ubiquitination.</text>
</comment>
<protein>
    <submittedName>
        <fullName evidence="5">Uncharacterized protein</fullName>
    </submittedName>
</protein>
<accession>A0A8T0MSL5</accession>
<proteinExistence type="inferred from homology"/>
<dbReference type="InterPro" id="IPR011333">
    <property type="entry name" value="SKP1/BTB/POZ_sf"/>
</dbReference>
<evidence type="ECO:0000256" key="1">
    <source>
        <dbReference type="ARBA" id="ARBA00004906"/>
    </source>
</evidence>
<dbReference type="PANTHER" id="PTHR26379">
    <property type="entry name" value="BTB/POZ AND MATH DOMAIN-CONTAINING PROTEIN 1"/>
    <property type="match status" value="1"/>
</dbReference>
<gene>
    <name evidence="5" type="ORF">PVAP13_9NG391000</name>
</gene>
<evidence type="ECO:0000313" key="6">
    <source>
        <dbReference type="Proteomes" id="UP000823388"/>
    </source>
</evidence>
<sequence>MPRRAGSARAAVRFTPIGLPAAATAHPEFAAAVADGVPWGYPVSAAGTNWVDPSSAIAAAAPPGSSSAIVAAGASGSHVLRIEGYSRTKAAVPNGKYVESSPFRAAGHTWTIKYYPNGNNSRAAGCISLFLVLKDPVADHLMVQFWFSFLDQVDQQTPAYLGTIPPSKFKADDSWGHNDFIRSENLELSGYLKDDSFTVRCDMIVAGEIRTEGTGPSVVVPPSDCLQHLGALLLSGQGADVQFLVGGKTFSAHRCVLAARSRVFNAQLFGAMREGTAWEDSVIQIDDMAPQVFENLLHFVYTDSLLEMEGLGEAAAAAAMAQHLLEAADRYDMQRLKLVCEDRLCRHIDVSTVATTLALAEQHHCQGLKESCYEFLRSSKTLNEVMETDGFQHLVESCPSALLELMSKLAER</sequence>
<dbReference type="GO" id="GO:0016567">
    <property type="term" value="P:protein ubiquitination"/>
    <property type="evidence" value="ECO:0007669"/>
    <property type="project" value="InterPro"/>
</dbReference>
<keyword evidence="6" id="KW-1185">Reference proteome</keyword>
<dbReference type="SMART" id="SM00225">
    <property type="entry name" value="BTB"/>
    <property type="match status" value="1"/>
</dbReference>
<dbReference type="InterPro" id="IPR056423">
    <property type="entry name" value="BACK_BPM_SPOP"/>
</dbReference>
<dbReference type="EMBL" id="CM029054">
    <property type="protein sequence ID" value="KAG2538034.1"/>
    <property type="molecule type" value="Genomic_DNA"/>
</dbReference>
<evidence type="ECO:0000256" key="2">
    <source>
        <dbReference type="ARBA" id="ARBA00010846"/>
    </source>
</evidence>
<feature type="domain" description="MATH" evidence="4">
    <location>
        <begin position="75"/>
        <end position="203"/>
    </location>
</feature>
<dbReference type="CDD" id="cd18280">
    <property type="entry name" value="BTB_POZ_BPM_plant"/>
    <property type="match status" value="1"/>
</dbReference>
<dbReference type="Pfam" id="PF00651">
    <property type="entry name" value="BTB"/>
    <property type="match status" value="1"/>
</dbReference>
<dbReference type="PROSITE" id="PS50144">
    <property type="entry name" value="MATH"/>
    <property type="match status" value="1"/>
</dbReference>
<dbReference type="InterPro" id="IPR045005">
    <property type="entry name" value="BPM1-6"/>
</dbReference>
<dbReference type="Pfam" id="PF22486">
    <property type="entry name" value="MATH_2"/>
    <property type="match status" value="1"/>
</dbReference>
<dbReference type="Pfam" id="PF24570">
    <property type="entry name" value="BACK_BPM_SPOP"/>
    <property type="match status" value="1"/>
</dbReference>
<dbReference type="Proteomes" id="UP000823388">
    <property type="component" value="Chromosome 9N"/>
</dbReference>
<comment type="similarity">
    <text evidence="2">Belongs to the Tdpoz family.</text>
</comment>
<dbReference type="CDD" id="cd00121">
    <property type="entry name" value="MATH"/>
    <property type="match status" value="1"/>
</dbReference>